<keyword evidence="1" id="KW-0472">Membrane</keyword>
<proteinExistence type="predicted"/>
<dbReference type="Proteomes" id="UP000594688">
    <property type="component" value="Chromosome"/>
</dbReference>
<organism evidence="3 4">
    <name type="scientific">Candidatus Nitronauta litoralis</name>
    <dbReference type="NCBI Taxonomy" id="2705533"/>
    <lineage>
        <taxon>Bacteria</taxon>
        <taxon>Pseudomonadati</taxon>
        <taxon>Nitrospinota/Tectimicrobiota group</taxon>
        <taxon>Nitrospinota</taxon>
        <taxon>Nitrospinia</taxon>
        <taxon>Nitrospinales</taxon>
        <taxon>Nitrospinaceae</taxon>
        <taxon>Candidatus Nitronauta</taxon>
    </lineage>
</organism>
<gene>
    <name evidence="3" type="ORF">G3M70_05425</name>
</gene>
<evidence type="ECO:0000259" key="2">
    <source>
        <dbReference type="Pfam" id="PF12158"/>
    </source>
</evidence>
<evidence type="ECO:0000313" key="3">
    <source>
        <dbReference type="EMBL" id="QPJ61359.1"/>
    </source>
</evidence>
<evidence type="ECO:0000256" key="1">
    <source>
        <dbReference type="SAM" id="Phobius"/>
    </source>
</evidence>
<dbReference type="Pfam" id="PF12158">
    <property type="entry name" value="DUF3592"/>
    <property type="match status" value="1"/>
</dbReference>
<dbReference type="EMBL" id="CP048685">
    <property type="protein sequence ID" value="QPJ61359.1"/>
    <property type="molecule type" value="Genomic_DNA"/>
</dbReference>
<dbReference type="KEGG" id="nli:G3M70_05425"/>
<feature type="domain" description="DUF3592" evidence="2">
    <location>
        <begin position="37"/>
        <end position="125"/>
    </location>
</feature>
<dbReference type="AlphaFoldDB" id="A0A7T0BUP4"/>
<keyword evidence="1" id="KW-0812">Transmembrane</keyword>
<protein>
    <submittedName>
        <fullName evidence="3">DUF3592 domain-containing protein</fullName>
    </submittedName>
</protein>
<dbReference type="InterPro" id="IPR021994">
    <property type="entry name" value="DUF3592"/>
</dbReference>
<evidence type="ECO:0000313" key="4">
    <source>
        <dbReference type="Proteomes" id="UP000594688"/>
    </source>
</evidence>
<sequence length="149" mass="16550">MKVLMGWAMLFAAAGTIGKKILLGREVQRAMAWARADGEITKSKIVMKDSQAGMNSPNKTFKAEIIYKYTAGKRSYRNSRICLGGQLQLSLRGKAEDYCGRYPVGQTVSVYYDPDNPSDSCLERREETSIMYLVIGVVFAIVGIFFITG</sequence>
<keyword evidence="1" id="KW-1133">Transmembrane helix</keyword>
<accession>A0A7T0BUP4</accession>
<reference evidence="3 4" key="1">
    <citation type="submission" date="2020-02" db="EMBL/GenBank/DDBJ databases">
        <title>Genomic and physiological characterization of two novel Nitrospinaceae genera.</title>
        <authorList>
            <person name="Mueller A.J."/>
            <person name="Jung M.-Y."/>
            <person name="Strachan C.R."/>
            <person name="Herbold C.W."/>
            <person name="Kirkegaard R.H."/>
            <person name="Daims H."/>
        </authorList>
    </citation>
    <scope>NUCLEOTIDE SEQUENCE [LARGE SCALE GENOMIC DNA]</scope>
    <source>
        <strain evidence="3">EB</strain>
    </source>
</reference>
<name>A0A7T0BUP4_9BACT</name>
<feature type="transmembrane region" description="Helical" evidence="1">
    <location>
        <begin position="130"/>
        <end position="148"/>
    </location>
</feature>